<keyword evidence="1" id="KW-0812">Transmembrane</keyword>
<proteinExistence type="predicted"/>
<sequence>MGTVGSRDFCLRLDVEVDFMFKSKNKNKVKIFILFLFILLSIIIFNNLSTHKYLKEFEYTYGFIRDAYSGFYILGNENWLRNKNRYKKMIKSCRNDTDYMNEMNLILKEIGDGHVNVVNRDSIINRILGILPHGFKKADWDEWIKEDPFSEKVLKDYHISYTDVREASLDSPLKYQDVHNLEARKIIDGKVGYIKINSMLEPNSSDINFRNDELRMKNFLDDGYETIIIDLRSNAGGNAFYWLDFLLPYLGIREGTSLNWISFWTDRASKVPSSYPLYDDSVKIHKLDQSKKEMIYKEFPDLRASTLDKTIFDHFNYYSRHSFTITHRENVSFSQRPYNLYFLTGPKTGSASDALIKFVKVNQLGKIVGERTKGDPVPYNPTVQMPYTGMQVSVPLTLSLPIGMPIEEFYYTNPDIFASDDIKAIKRLSDGTLFQFDEALIKVLENEGYWDH</sequence>
<dbReference type="AlphaFoldDB" id="A0A8H2QSL5"/>
<evidence type="ECO:0000256" key="1">
    <source>
        <dbReference type="SAM" id="Phobius"/>
    </source>
</evidence>
<dbReference type="GO" id="GO:0006508">
    <property type="term" value="P:proteolysis"/>
    <property type="evidence" value="ECO:0007669"/>
    <property type="project" value="InterPro"/>
</dbReference>
<dbReference type="Gene3D" id="3.30.750.44">
    <property type="match status" value="1"/>
</dbReference>
<organism evidence="3 4">
    <name type="scientific">Urinicoccus massiliensis</name>
    <dbReference type="NCBI Taxonomy" id="1723382"/>
    <lineage>
        <taxon>Bacteria</taxon>
        <taxon>Bacillati</taxon>
        <taxon>Bacillota</taxon>
        <taxon>Tissierellia</taxon>
        <taxon>Tissierellales</taxon>
        <taxon>Peptoniphilaceae</taxon>
        <taxon>Urinicoccus</taxon>
    </lineage>
</organism>
<gene>
    <name evidence="3" type="ORF">NCTC13150_01616</name>
</gene>
<keyword evidence="4" id="KW-1185">Reference proteome</keyword>
<dbReference type="SUPFAM" id="SSF52096">
    <property type="entry name" value="ClpP/crotonase"/>
    <property type="match status" value="1"/>
</dbReference>
<dbReference type="InterPro" id="IPR029045">
    <property type="entry name" value="ClpP/crotonase-like_dom_sf"/>
</dbReference>
<protein>
    <submittedName>
        <fullName evidence="3">Peptidase family S41</fullName>
    </submittedName>
</protein>
<feature type="transmembrane region" description="Helical" evidence="1">
    <location>
        <begin position="29"/>
        <end position="48"/>
    </location>
</feature>
<dbReference type="GO" id="GO:0008236">
    <property type="term" value="F:serine-type peptidase activity"/>
    <property type="evidence" value="ECO:0007669"/>
    <property type="project" value="InterPro"/>
</dbReference>
<evidence type="ECO:0000313" key="3">
    <source>
        <dbReference type="EMBL" id="VFB17036.1"/>
    </source>
</evidence>
<reference evidence="3 4" key="1">
    <citation type="submission" date="2019-02" db="EMBL/GenBank/DDBJ databases">
        <authorList>
            <consortium name="Pathogen Informatics"/>
        </authorList>
    </citation>
    <scope>NUCLEOTIDE SEQUENCE [LARGE SCALE GENOMIC DNA]</scope>
    <source>
        <strain evidence="3 4">3012STDY7089603</strain>
    </source>
</reference>
<dbReference type="InterPro" id="IPR005151">
    <property type="entry name" value="Tail-specific_protease"/>
</dbReference>
<evidence type="ECO:0000259" key="2">
    <source>
        <dbReference type="Pfam" id="PF03572"/>
    </source>
</evidence>
<comment type="caution">
    <text evidence="3">The sequence shown here is derived from an EMBL/GenBank/DDBJ whole genome shotgun (WGS) entry which is preliminary data.</text>
</comment>
<dbReference type="Pfam" id="PF03572">
    <property type="entry name" value="Peptidase_S41"/>
    <property type="match status" value="1"/>
</dbReference>
<keyword evidence="1" id="KW-1133">Transmembrane helix</keyword>
<accession>A0A8H2QSL5</accession>
<name>A0A8H2QSL5_9FIRM</name>
<dbReference type="Gene3D" id="3.90.226.10">
    <property type="entry name" value="2-enoyl-CoA Hydratase, Chain A, domain 1"/>
    <property type="match status" value="1"/>
</dbReference>
<feature type="domain" description="Tail specific protease" evidence="2">
    <location>
        <begin position="190"/>
        <end position="377"/>
    </location>
</feature>
<dbReference type="EMBL" id="CAACYI010000001">
    <property type="protein sequence ID" value="VFB17036.1"/>
    <property type="molecule type" value="Genomic_DNA"/>
</dbReference>
<dbReference type="RefSeq" id="WP_165478641.1">
    <property type="nucleotide sequence ID" value="NZ_CAACYI010000001.1"/>
</dbReference>
<dbReference type="Proteomes" id="UP000377798">
    <property type="component" value="Unassembled WGS sequence"/>
</dbReference>
<evidence type="ECO:0000313" key="4">
    <source>
        <dbReference type="Proteomes" id="UP000377798"/>
    </source>
</evidence>
<keyword evidence="1" id="KW-0472">Membrane</keyword>